<accession>A0A1V6LPH6</accession>
<proteinExistence type="predicted"/>
<comment type="caution">
    <text evidence="2">The sequence shown here is derived from an EMBL/GenBank/DDBJ whole genome shotgun (WGS) entry which is preliminary data.</text>
</comment>
<keyword evidence="3" id="KW-1185">Reference proteome</keyword>
<name>A0A1V6LPH6_9FLAO</name>
<evidence type="ECO:0000256" key="1">
    <source>
        <dbReference type="SAM" id="MobiDB-lite"/>
    </source>
</evidence>
<reference evidence="2 3" key="1">
    <citation type="submission" date="2016-12" db="EMBL/GenBank/DDBJ databases">
        <authorList>
            <person name="Song W.-J."/>
            <person name="Kurnit D.M."/>
        </authorList>
    </citation>
    <scope>NUCLEOTIDE SEQUENCE [LARGE SCALE GENOMIC DNA]</scope>
    <source>
        <strain evidence="2 3">HSG9</strain>
    </source>
</reference>
<evidence type="ECO:0000313" key="3">
    <source>
        <dbReference type="Proteomes" id="UP000191680"/>
    </source>
</evidence>
<organism evidence="2 3">
    <name type="scientific">Croceivirga radicis</name>
    <dbReference type="NCBI Taxonomy" id="1929488"/>
    <lineage>
        <taxon>Bacteria</taxon>
        <taxon>Pseudomonadati</taxon>
        <taxon>Bacteroidota</taxon>
        <taxon>Flavobacteriia</taxon>
        <taxon>Flavobacteriales</taxon>
        <taxon>Flavobacteriaceae</taxon>
        <taxon>Croceivirga</taxon>
    </lineage>
</organism>
<feature type="region of interest" description="Disordered" evidence="1">
    <location>
        <begin position="30"/>
        <end position="49"/>
    </location>
</feature>
<gene>
    <name evidence="2" type="ORF">BUL40_11810</name>
</gene>
<dbReference type="PROSITE" id="PS51257">
    <property type="entry name" value="PROKAR_LIPOPROTEIN"/>
    <property type="match status" value="1"/>
</dbReference>
<dbReference type="OrthoDB" id="1427559at2"/>
<sequence length="218" mass="24222">MKTHTTNAWGHIRSLGLLTCTFLLLSACNETPKSEKPNPEEPVQETPEMVKAPRQIISLDKADGLYKNYSKNRAESIAEMEAPTEDGKPFVPTRFLTISIEDLEQYIAFAKQEATKGEAEIDSLRIYLANYGKVKGKKDRRNTLFILPAAEAEGDYGGIYIGEDGKAKLIRNYFNANAMEQKSKASFMPNFKPTVANQGGQSLILNDLGDSPPPKEDF</sequence>
<dbReference type="EMBL" id="MTBC01000008">
    <property type="protein sequence ID" value="OQD42105.1"/>
    <property type="molecule type" value="Genomic_DNA"/>
</dbReference>
<dbReference type="RefSeq" id="WP_080319436.1">
    <property type="nucleotide sequence ID" value="NZ_MTBC01000008.1"/>
</dbReference>
<evidence type="ECO:0000313" key="2">
    <source>
        <dbReference type="EMBL" id="OQD42105.1"/>
    </source>
</evidence>
<dbReference type="AlphaFoldDB" id="A0A1V6LPH6"/>
<protein>
    <submittedName>
        <fullName evidence="2">Uncharacterized protein</fullName>
    </submittedName>
</protein>
<dbReference type="Proteomes" id="UP000191680">
    <property type="component" value="Unassembled WGS sequence"/>
</dbReference>